<dbReference type="Gene3D" id="2.60.120.10">
    <property type="entry name" value="Jelly Rolls"/>
    <property type="match status" value="1"/>
</dbReference>
<dbReference type="InterPro" id="IPR050397">
    <property type="entry name" value="Env_Response_Regulators"/>
</dbReference>
<sequence length="228" mass="25653">MGRKLDIGELLRQQPVFREMSDELLQRLAAVAIQVRAAKHQLVFRRGEQATGIYIVATGHVKLAIPSPQGQEKVIEFFRPGQIFGDAVMFLDRPYLVDAEALEDSLLIWIDKHHLYEAIDHEPALARHLLVSLSQRLHFLMQDIESVNLQTSTQRVVSWLLRQPRRATDAGTQTSFAVSKNLIASKLGLTPETLSRVLHQLRIAGLIQVEGRDILIHDADALEQCMAG</sequence>
<dbReference type="InterPro" id="IPR000595">
    <property type="entry name" value="cNMP-bd_dom"/>
</dbReference>
<dbReference type="SMART" id="SM00419">
    <property type="entry name" value="HTH_CRP"/>
    <property type="match status" value="1"/>
</dbReference>
<dbReference type="InterPro" id="IPR036390">
    <property type="entry name" value="WH_DNA-bd_sf"/>
</dbReference>
<keyword evidence="7" id="KW-1185">Reference proteome</keyword>
<dbReference type="InterPro" id="IPR036388">
    <property type="entry name" value="WH-like_DNA-bd_sf"/>
</dbReference>
<keyword evidence="1" id="KW-0805">Transcription regulation</keyword>
<dbReference type="EMBL" id="JARRAF010000022">
    <property type="protein sequence ID" value="MDK2125678.1"/>
    <property type="molecule type" value="Genomic_DNA"/>
</dbReference>
<dbReference type="SMART" id="SM00100">
    <property type="entry name" value="cNMP"/>
    <property type="match status" value="1"/>
</dbReference>
<gene>
    <name evidence="6" type="ORF">PZA18_16610</name>
</gene>
<organism evidence="6 7">
    <name type="scientific">Parachitinimonas caeni</name>
    <dbReference type="NCBI Taxonomy" id="3031301"/>
    <lineage>
        <taxon>Bacteria</taxon>
        <taxon>Pseudomonadati</taxon>
        <taxon>Pseudomonadota</taxon>
        <taxon>Betaproteobacteria</taxon>
        <taxon>Neisseriales</taxon>
        <taxon>Chitinibacteraceae</taxon>
        <taxon>Parachitinimonas</taxon>
    </lineage>
</organism>
<accession>A0ABT7E2Y8</accession>
<evidence type="ECO:0000313" key="7">
    <source>
        <dbReference type="Proteomes" id="UP001172778"/>
    </source>
</evidence>
<dbReference type="CDD" id="cd00038">
    <property type="entry name" value="CAP_ED"/>
    <property type="match status" value="1"/>
</dbReference>
<reference evidence="6" key="1">
    <citation type="submission" date="2023-03" db="EMBL/GenBank/DDBJ databases">
        <title>Chitinimonas shenzhenensis gen. nov., sp. nov., a novel member of family Burkholderiaceae isolated from activated sludge collected in Shen Zhen, China.</title>
        <authorList>
            <person name="Wang X."/>
        </authorList>
    </citation>
    <scope>NUCLEOTIDE SEQUENCE</scope>
    <source>
        <strain evidence="6">DQS-5</strain>
    </source>
</reference>
<feature type="domain" description="HTH crp-type" evidence="5">
    <location>
        <begin position="150"/>
        <end position="220"/>
    </location>
</feature>
<dbReference type="PROSITE" id="PS51063">
    <property type="entry name" value="HTH_CRP_2"/>
    <property type="match status" value="1"/>
</dbReference>
<evidence type="ECO:0000256" key="3">
    <source>
        <dbReference type="ARBA" id="ARBA00023163"/>
    </source>
</evidence>
<dbReference type="Pfam" id="PF00027">
    <property type="entry name" value="cNMP_binding"/>
    <property type="match status" value="1"/>
</dbReference>
<dbReference type="PANTHER" id="PTHR24567">
    <property type="entry name" value="CRP FAMILY TRANSCRIPTIONAL REGULATORY PROTEIN"/>
    <property type="match status" value="1"/>
</dbReference>
<comment type="caution">
    <text evidence="6">The sequence shown here is derived from an EMBL/GenBank/DDBJ whole genome shotgun (WGS) entry which is preliminary data.</text>
</comment>
<feature type="domain" description="Cyclic nucleotide-binding" evidence="4">
    <location>
        <begin position="16"/>
        <end position="136"/>
    </location>
</feature>
<keyword evidence="3" id="KW-0804">Transcription</keyword>
<dbReference type="SUPFAM" id="SSF46785">
    <property type="entry name" value="Winged helix' DNA-binding domain"/>
    <property type="match status" value="1"/>
</dbReference>
<evidence type="ECO:0000256" key="1">
    <source>
        <dbReference type="ARBA" id="ARBA00023015"/>
    </source>
</evidence>
<evidence type="ECO:0000313" key="6">
    <source>
        <dbReference type="EMBL" id="MDK2125678.1"/>
    </source>
</evidence>
<dbReference type="InterPro" id="IPR018490">
    <property type="entry name" value="cNMP-bd_dom_sf"/>
</dbReference>
<dbReference type="RefSeq" id="WP_284101987.1">
    <property type="nucleotide sequence ID" value="NZ_JARRAF010000022.1"/>
</dbReference>
<dbReference type="Proteomes" id="UP001172778">
    <property type="component" value="Unassembled WGS sequence"/>
</dbReference>
<protein>
    <submittedName>
        <fullName evidence="6">Crp/Fnr family transcriptional regulator</fullName>
    </submittedName>
</protein>
<proteinExistence type="predicted"/>
<evidence type="ECO:0000256" key="2">
    <source>
        <dbReference type="ARBA" id="ARBA00023125"/>
    </source>
</evidence>
<dbReference type="Pfam" id="PF13545">
    <property type="entry name" value="HTH_Crp_2"/>
    <property type="match status" value="1"/>
</dbReference>
<evidence type="ECO:0000259" key="4">
    <source>
        <dbReference type="PROSITE" id="PS50042"/>
    </source>
</evidence>
<dbReference type="SUPFAM" id="SSF51206">
    <property type="entry name" value="cAMP-binding domain-like"/>
    <property type="match status" value="1"/>
</dbReference>
<dbReference type="Gene3D" id="1.10.10.10">
    <property type="entry name" value="Winged helix-like DNA-binding domain superfamily/Winged helix DNA-binding domain"/>
    <property type="match status" value="1"/>
</dbReference>
<dbReference type="PROSITE" id="PS50042">
    <property type="entry name" value="CNMP_BINDING_3"/>
    <property type="match status" value="1"/>
</dbReference>
<name>A0ABT7E2Y8_9NEIS</name>
<dbReference type="InterPro" id="IPR012318">
    <property type="entry name" value="HTH_CRP"/>
</dbReference>
<evidence type="ECO:0000259" key="5">
    <source>
        <dbReference type="PROSITE" id="PS51063"/>
    </source>
</evidence>
<dbReference type="PANTHER" id="PTHR24567:SF26">
    <property type="entry name" value="REGULATORY PROTEIN YEIL"/>
    <property type="match status" value="1"/>
</dbReference>
<dbReference type="InterPro" id="IPR014710">
    <property type="entry name" value="RmlC-like_jellyroll"/>
</dbReference>
<keyword evidence="2" id="KW-0238">DNA-binding</keyword>